<proteinExistence type="predicted"/>
<dbReference type="KEGG" id="lth:KLTH0F05764g"/>
<dbReference type="Proteomes" id="UP000002036">
    <property type="component" value="Chromosome F"/>
</dbReference>
<evidence type="ECO:0000313" key="2">
    <source>
        <dbReference type="Proteomes" id="UP000002036"/>
    </source>
</evidence>
<organism evidence="1 2">
    <name type="scientific">Lachancea thermotolerans (strain ATCC 56472 / CBS 6340 / NRRL Y-8284)</name>
    <name type="common">Yeast</name>
    <name type="synonym">Kluyveromyces thermotolerans</name>
    <dbReference type="NCBI Taxonomy" id="559295"/>
    <lineage>
        <taxon>Eukaryota</taxon>
        <taxon>Fungi</taxon>
        <taxon>Dikarya</taxon>
        <taxon>Ascomycota</taxon>
        <taxon>Saccharomycotina</taxon>
        <taxon>Saccharomycetes</taxon>
        <taxon>Saccharomycetales</taxon>
        <taxon>Saccharomycetaceae</taxon>
        <taxon>Lachancea</taxon>
    </lineage>
</organism>
<sequence length="92" mass="9902">MLRLPQATTLVKSAPALMPTARNSAPSVSRIARRLHSCDDACVPNDAENAGTGARVLRNPVAGNTFSSFKEYREIARTYGPIHASRGSHPSR</sequence>
<dbReference type="RefSeq" id="XP_002554456.1">
    <property type="nucleotide sequence ID" value="XM_002554410.1"/>
</dbReference>
<gene>
    <name evidence="1" type="ordered locus">KLTH0F05764g</name>
</gene>
<reference evidence="1 2" key="1">
    <citation type="journal article" date="2009" name="Genome Res.">
        <title>Comparative genomics of protoploid Saccharomycetaceae.</title>
        <authorList>
            <consortium name="The Genolevures Consortium"/>
            <person name="Souciet J.-L."/>
            <person name="Dujon B."/>
            <person name="Gaillardin C."/>
            <person name="Johnston M."/>
            <person name="Baret P.V."/>
            <person name="Cliften P."/>
            <person name="Sherman D.J."/>
            <person name="Weissenbach J."/>
            <person name="Westhof E."/>
            <person name="Wincker P."/>
            <person name="Jubin C."/>
            <person name="Poulain J."/>
            <person name="Barbe V."/>
            <person name="Segurens B."/>
            <person name="Artiguenave F."/>
            <person name="Anthouard V."/>
            <person name="Vacherie B."/>
            <person name="Val M.-E."/>
            <person name="Fulton R.S."/>
            <person name="Minx P."/>
            <person name="Wilson R."/>
            <person name="Durrens P."/>
            <person name="Jean G."/>
            <person name="Marck C."/>
            <person name="Martin T."/>
            <person name="Nikolski M."/>
            <person name="Rolland T."/>
            <person name="Seret M.-L."/>
            <person name="Casaregola S."/>
            <person name="Despons L."/>
            <person name="Fairhead C."/>
            <person name="Fischer G."/>
            <person name="Lafontaine I."/>
            <person name="Leh V."/>
            <person name="Lemaire M."/>
            <person name="de Montigny J."/>
            <person name="Neuveglise C."/>
            <person name="Thierry A."/>
            <person name="Blanc-Lenfle I."/>
            <person name="Bleykasten C."/>
            <person name="Diffels J."/>
            <person name="Fritsch E."/>
            <person name="Frangeul L."/>
            <person name="Goeffon A."/>
            <person name="Jauniaux N."/>
            <person name="Kachouri-Lafond R."/>
            <person name="Payen C."/>
            <person name="Potier S."/>
            <person name="Pribylova L."/>
            <person name="Ozanne C."/>
            <person name="Richard G.-F."/>
            <person name="Sacerdot C."/>
            <person name="Straub M.-L."/>
            <person name="Talla E."/>
        </authorList>
    </citation>
    <scope>NUCLEOTIDE SEQUENCE [LARGE SCALE GENOMIC DNA]</scope>
    <source>
        <strain evidence="2">ATCC 56472 / CBS 6340 / NRRL Y-8284</strain>
    </source>
</reference>
<dbReference type="EMBL" id="CU928170">
    <property type="protein sequence ID" value="CAR24019.1"/>
    <property type="molecule type" value="Genomic_DNA"/>
</dbReference>
<dbReference type="OrthoDB" id="4052953at2759"/>
<dbReference type="AlphaFoldDB" id="C5DKL8"/>
<dbReference type="HOGENOM" id="CLU_2413637_0_0_1"/>
<dbReference type="InParanoid" id="C5DKL8"/>
<protein>
    <submittedName>
        <fullName evidence="1">KLTH0F05764p</fullName>
    </submittedName>
</protein>
<accession>C5DKL8</accession>
<name>C5DKL8_LACTC</name>
<evidence type="ECO:0000313" key="1">
    <source>
        <dbReference type="EMBL" id="CAR24019.1"/>
    </source>
</evidence>
<dbReference type="GeneID" id="8292654"/>
<keyword evidence="2" id="KW-1185">Reference proteome</keyword>